<evidence type="ECO:0000313" key="3">
    <source>
        <dbReference type="Proteomes" id="UP000601435"/>
    </source>
</evidence>
<keyword evidence="3" id="KW-1185">Reference proteome</keyword>
<proteinExistence type="predicted"/>
<evidence type="ECO:0000256" key="1">
    <source>
        <dbReference type="SAM" id="MobiDB-lite"/>
    </source>
</evidence>
<sequence length="196" mass="21781">MAAEWSGGMGGMATTPTRRSVLLGTSAANMRAGSVAGRFRPVSPQGPGGGLLSPLRLRLRWRHLRRRASLGLQHPSLPPLSCPRTRSPRHRAFQAFQACSPSLVKASCQRRCPCKRLPYLSQRAARRASTRSTKHKRRRRQHRRRRRLRRCRIASLAPRCCCSCFSVPSWASSSSGAKRRSSSTSPGATSAKRRLQ</sequence>
<feature type="region of interest" description="Disordered" evidence="1">
    <location>
        <begin position="123"/>
        <end position="147"/>
    </location>
</feature>
<protein>
    <submittedName>
        <fullName evidence="2">Uncharacterized protein</fullName>
    </submittedName>
</protein>
<reference evidence="2" key="1">
    <citation type="submission" date="2021-02" db="EMBL/GenBank/DDBJ databases">
        <authorList>
            <person name="Dougan E. K."/>
            <person name="Rhodes N."/>
            <person name="Thang M."/>
            <person name="Chan C."/>
        </authorList>
    </citation>
    <scope>NUCLEOTIDE SEQUENCE</scope>
</reference>
<feature type="compositionally biased region" description="Basic residues" evidence="1">
    <location>
        <begin position="124"/>
        <end position="147"/>
    </location>
</feature>
<evidence type="ECO:0000313" key="2">
    <source>
        <dbReference type="EMBL" id="CAE7558693.1"/>
    </source>
</evidence>
<name>A0A812UA62_9DINO</name>
<dbReference type="AlphaFoldDB" id="A0A812UA62"/>
<dbReference type="Proteomes" id="UP000601435">
    <property type="component" value="Unassembled WGS sequence"/>
</dbReference>
<gene>
    <name evidence="2" type="ORF">SNEC2469_LOCUS16126</name>
</gene>
<dbReference type="EMBL" id="CAJNJA010026352">
    <property type="protein sequence ID" value="CAE7558693.1"/>
    <property type="molecule type" value="Genomic_DNA"/>
</dbReference>
<comment type="caution">
    <text evidence="2">The sequence shown here is derived from an EMBL/GenBank/DDBJ whole genome shotgun (WGS) entry which is preliminary data.</text>
</comment>
<feature type="region of interest" description="Disordered" evidence="1">
    <location>
        <begin position="168"/>
        <end position="196"/>
    </location>
</feature>
<accession>A0A812UA62</accession>
<organism evidence="2 3">
    <name type="scientific">Symbiodinium necroappetens</name>
    <dbReference type="NCBI Taxonomy" id="1628268"/>
    <lineage>
        <taxon>Eukaryota</taxon>
        <taxon>Sar</taxon>
        <taxon>Alveolata</taxon>
        <taxon>Dinophyceae</taxon>
        <taxon>Suessiales</taxon>
        <taxon>Symbiodiniaceae</taxon>
        <taxon>Symbiodinium</taxon>
    </lineage>
</organism>